<sequence length="61" mass="7277">MTFSEYLVSKNINEVSFAAQEAHTYSTWKSMFEQVHAASFTEQKKFKLNQIRRKFLLKTEK</sequence>
<evidence type="ECO:0000313" key="1">
    <source>
        <dbReference type="EMBL" id="MFD3393933.1"/>
    </source>
</evidence>
<reference evidence="1 2" key="1">
    <citation type="submission" date="2024-03" db="EMBL/GenBank/DDBJ databases">
        <title>Aquirufa genome sequencing.</title>
        <authorList>
            <person name="Pitt A."/>
            <person name="Hahn M.W."/>
        </authorList>
    </citation>
    <scope>NUCLEOTIDE SEQUENCE [LARGE SCALE GENOMIC DNA]</scope>
    <source>
        <strain evidence="1 2">OSTEICH-129V</strain>
    </source>
</reference>
<organism evidence="1 2">
    <name type="scientific">Aquirufa avitistagni</name>
    <dbReference type="NCBI Taxonomy" id="3104728"/>
    <lineage>
        <taxon>Bacteria</taxon>
        <taxon>Pseudomonadati</taxon>
        <taxon>Bacteroidota</taxon>
        <taxon>Cytophagia</taxon>
        <taxon>Cytophagales</taxon>
        <taxon>Flectobacillaceae</taxon>
        <taxon>Aquirufa</taxon>
    </lineage>
</organism>
<gene>
    <name evidence="1" type="ORF">U0R10_04810</name>
</gene>
<proteinExistence type="predicted"/>
<dbReference type="EMBL" id="JBBKXZ010000001">
    <property type="protein sequence ID" value="MFD3393933.1"/>
    <property type="molecule type" value="Genomic_DNA"/>
</dbReference>
<comment type="caution">
    <text evidence="1">The sequence shown here is derived from an EMBL/GenBank/DDBJ whole genome shotgun (WGS) entry which is preliminary data.</text>
</comment>
<protein>
    <submittedName>
        <fullName evidence="1">Uncharacterized protein</fullName>
    </submittedName>
</protein>
<keyword evidence="2" id="KW-1185">Reference proteome</keyword>
<accession>A0ABW6DEN0</accession>
<name>A0ABW6DEN0_9BACT</name>
<dbReference type="RefSeq" id="WP_377982810.1">
    <property type="nucleotide sequence ID" value="NZ_JBBKXZ010000001.1"/>
</dbReference>
<evidence type="ECO:0000313" key="2">
    <source>
        <dbReference type="Proteomes" id="UP001598138"/>
    </source>
</evidence>
<dbReference type="Proteomes" id="UP001598138">
    <property type="component" value="Unassembled WGS sequence"/>
</dbReference>